<evidence type="ECO:0000313" key="8">
    <source>
        <dbReference type="Proteomes" id="UP000654401"/>
    </source>
</evidence>
<evidence type="ECO:0000256" key="6">
    <source>
        <dbReference type="HAMAP-Rule" id="MF_00337"/>
    </source>
</evidence>
<reference evidence="7 8" key="1">
    <citation type="submission" date="2020-08" db="EMBL/GenBank/DDBJ databases">
        <title>Bridging the membrane lipid divide: bacteria of the FCB group superphylum have the potential to synthesize archaeal ether lipids.</title>
        <authorList>
            <person name="Villanueva L."/>
            <person name="Von Meijenfeldt F.A.B."/>
            <person name="Westbye A.B."/>
            <person name="Yadav S."/>
            <person name="Hopmans E.C."/>
            <person name="Dutilh B.E."/>
            <person name="Sinninghe Damste J.S."/>
        </authorList>
    </citation>
    <scope>NUCLEOTIDE SEQUENCE [LARGE SCALE GENOMIC DNA]</scope>
    <source>
        <strain evidence="7">NIOZ-UU100</strain>
    </source>
</reference>
<evidence type="ECO:0000256" key="2">
    <source>
        <dbReference type="ARBA" id="ARBA00022490"/>
    </source>
</evidence>
<dbReference type="NCBIfam" id="TIGR01280">
    <property type="entry name" value="xseB"/>
    <property type="match status" value="1"/>
</dbReference>
<dbReference type="NCBIfam" id="NF002140">
    <property type="entry name" value="PRK00977.1-4"/>
    <property type="match status" value="1"/>
</dbReference>
<comment type="similarity">
    <text evidence="1 6">Belongs to the XseB family.</text>
</comment>
<dbReference type="EC" id="3.1.11.6" evidence="6"/>
<dbReference type="GO" id="GO:0006308">
    <property type="term" value="P:DNA catabolic process"/>
    <property type="evidence" value="ECO:0007669"/>
    <property type="project" value="UniProtKB-UniRule"/>
</dbReference>
<dbReference type="EMBL" id="JACNFK010000034">
    <property type="protein sequence ID" value="MBC8520197.1"/>
    <property type="molecule type" value="Genomic_DNA"/>
</dbReference>
<dbReference type="Gene3D" id="1.10.287.1040">
    <property type="entry name" value="Exonuclease VII, small subunit"/>
    <property type="match status" value="1"/>
</dbReference>
<comment type="subunit">
    <text evidence="6">Heterooligomer composed of large and small subunits.</text>
</comment>
<dbReference type="GO" id="GO:0008855">
    <property type="term" value="F:exodeoxyribonuclease VII activity"/>
    <property type="evidence" value="ECO:0007669"/>
    <property type="project" value="UniProtKB-UniRule"/>
</dbReference>
<comment type="catalytic activity">
    <reaction evidence="6">
        <text>Exonucleolytic cleavage in either 5'- to 3'- or 3'- to 5'-direction to yield nucleoside 5'-phosphates.</text>
        <dbReference type="EC" id="3.1.11.6"/>
    </reaction>
</comment>
<comment type="function">
    <text evidence="6">Bidirectionally degrades single-stranded DNA into large acid-insoluble oligonucleotides, which are then degraded further into small acid-soluble oligonucleotides.</text>
</comment>
<sequence>MAAKKKTGDSSFNFEKSLSNLEQLVAEMESGDLSLEDSLKKFENGIQLIRDCQGALSDAEQKVEILTKEGLKPFESS</sequence>
<proteinExistence type="inferred from homology"/>
<evidence type="ECO:0000256" key="1">
    <source>
        <dbReference type="ARBA" id="ARBA00009998"/>
    </source>
</evidence>
<comment type="subcellular location">
    <subcellularLocation>
        <location evidence="6">Cytoplasm</location>
    </subcellularLocation>
</comment>
<dbReference type="HAMAP" id="MF_00337">
    <property type="entry name" value="Exonuc_7_S"/>
    <property type="match status" value="1"/>
</dbReference>
<protein>
    <recommendedName>
        <fullName evidence="6">Exodeoxyribonuclease 7 small subunit</fullName>
        <ecNumber evidence="6">3.1.11.6</ecNumber>
    </recommendedName>
    <alternativeName>
        <fullName evidence="6">Exodeoxyribonuclease VII small subunit</fullName>
        <shortName evidence="6">Exonuclease VII small subunit</shortName>
    </alternativeName>
</protein>
<dbReference type="AlphaFoldDB" id="A0A8J6P986"/>
<dbReference type="PIRSF" id="PIRSF006488">
    <property type="entry name" value="Exonuc_VII_S"/>
    <property type="match status" value="1"/>
</dbReference>
<dbReference type="Proteomes" id="UP000654401">
    <property type="component" value="Unassembled WGS sequence"/>
</dbReference>
<dbReference type="Pfam" id="PF02609">
    <property type="entry name" value="Exonuc_VII_S"/>
    <property type="match status" value="1"/>
</dbReference>
<dbReference type="PANTHER" id="PTHR34137">
    <property type="entry name" value="EXODEOXYRIBONUCLEASE 7 SMALL SUBUNIT"/>
    <property type="match status" value="1"/>
</dbReference>
<keyword evidence="5 6" id="KW-0269">Exonuclease</keyword>
<accession>A0A8J6P986</accession>
<gene>
    <name evidence="6" type="primary">xseB</name>
    <name evidence="7" type="ORF">H8D24_07315</name>
</gene>
<dbReference type="InterPro" id="IPR003761">
    <property type="entry name" value="Exonuc_VII_S"/>
</dbReference>
<dbReference type="SUPFAM" id="SSF116842">
    <property type="entry name" value="XseB-like"/>
    <property type="match status" value="1"/>
</dbReference>
<organism evidence="7 8">
    <name type="scientific">Candidatus Thiopontia autotrophica</name>
    <dbReference type="NCBI Taxonomy" id="2841688"/>
    <lineage>
        <taxon>Bacteria</taxon>
        <taxon>Pseudomonadati</taxon>
        <taxon>Pseudomonadota</taxon>
        <taxon>Gammaproteobacteria</taxon>
        <taxon>Candidatus Thiopontia</taxon>
    </lineage>
</organism>
<dbReference type="GO" id="GO:0009318">
    <property type="term" value="C:exodeoxyribonuclease VII complex"/>
    <property type="evidence" value="ECO:0007669"/>
    <property type="project" value="UniProtKB-UniRule"/>
</dbReference>
<keyword evidence="3 6" id="KW-0540">Nuclease</keyword>
<evidence type="ECO:0000256" key="5">
    <source>
        <dbReference type="ARBA" id="ARBA00022839"/>
    </source>
</evidence>
<evidence type="ECO:0000313" key="7">
    <source>
        <dbReference type="EMBL" id="MBC8520197.1"/>
    </source>
</evidence>
<dbReference type="GO" id="GO:0005829">
    <property type="term" value="C:cytosol"/>
    <property type="evidence" value="ECO:0007669"/>
    <property type="project" value="TreeGrafter"/>
</dbReference>
<evidence type="ECO:0000256" key="3">
    <source>
        <dbReference type="ARBA" id="ARBA00022722"/>
    </source>
</evidence>
<keyword evidence="2 6" id="KW-0963">Cytoplasm</keyword>
<dbReference type="InterPro" id="IPR037004">
    <property type="entry name" value="Exonuc_VII_ssu_sf"/>
</dbReference>
<name>A0A8J6P986_9GAMM</name>
<keyword evidence="4 6" id="KW-0378">Hydrolase</keyword>
<comment type="caution">
    <text evidence="7">The sequence shown here is derived from an EMBL/GenBank/DDBJ whole genome shotgun (WGS) entry which is preliminary data.</text>
</comment>
<evidence type="ECO:0000256" key="4">
    <source>
        <dbReference type="ARBA" id="ARBA00022801"/>
    </source>
</evidence>
<dbReference type="PANTHER" id="PTHR34137:SF1">
    <property type="entry name" value="EXODEOXYRIBONUCLEASE 7 SMALL SUBUNIT"/>
    <property type="match status" value="1"/>
</dbReference>